<gene>
    <name evidence="1" type="ORF">MW7_001720</name>
</gene>
<protein>
    <submittedName>
        <fullName evidence="1">Uncharacterized protein</fullName>
    </submittedName>
</protein>
<name>A0ACD3STH5_9BURK</name>
<evidence type="ECO:0000313" key="2">
    <source>
        <dbReference type="Proteomes" id="UP000004277"/>
    </source>
</evidence>
<sequence length="320" mass="34636">MESASITSQYPARAITPAPITVPVPTTASTSQTTTTIAPQDRASRHATNNANTYASQTANTFASGNALHARLSLAALPLGHIQEPPAIPIAPAQNATVVTSVTSTTTTTSTLAPSSALTARSRRDTQPSFVQRLSRLFHSEPASQSKHKSEKHQEKFSNGGHEYVSRQEHANIDDKPFDGIRIKSSGKAVIVDKKAYMRSAWQALPAALDAAYEVARVRLEATSGAELDRVEFTAICRIISKLGQDKKLAPRVKLQAILPVSLVYFHADLQGISIDKVNAAIHGLFKEELVEHTFSLNRPAFCIDNGRAIALHPVIYKEQ</sequence>
<comment type="caution">
    <text evidence="1">The sequence shown here is derived from an EMBL/GenBank/DDBJ whole genome shotgun (WGS) entry which is preliminary data.</text>
</comment>
<reference evidence="1" key="1">
    <citation type="submission" date="2019-05" db="EMBL/GenBank/DDBJ databases">
        <title>Revised genome assembly of Burkholderiaceae (previously Ralstonia) sp. PBA.</title>
        <authorList>
            <person name="Gan H.M."/>
        </authorList>
    </citation>
    <scope>NUCLEOTIDE SEQUENCE</scope>
    <source>
        <strain evidence="1">PBA</strain>
    </source>
</reference>
<dbReference type="EMBL" id="AKCV02000006">
    <property type="protein sequence ID" value="TMS59605.1"/>
    <property type="molecule type" value="Genomic_DNA"/>
</dbReference>
<keyword evidence="2" id="KW-1185">Reference proteome</keyword>
<accession>A0ACD3STH5</accession>
<dbReference type="Proteomes" id="UP000004277">
    <property type="component" value="Unassembled WGS sequence"/>
</dbReference>
<organism evidence="1 2">
    <name type="scientific">Imbroritus primus</name>
    <dbReference type="NCBI Taxonomy" id="3058603"/>
    <lineage>
        <taxon>Bacteria</taxon>
        <taxon>Pseudomonadati</taxon>
        <taxon>Pseudomonadota</taxon>
        <taxon>Betaproteobacteria</taxon>
        <taxon>Burkholderiales</taxon>
        <taxon>Burkholderiaceae</taxon>
        <taxon>Imbroritus</taxon>
    </lineage>
</organism>
<evidence type="ECO:0000313" key="1">
    <source>
        <dbReference type="EMBL" id="TMS59605.1"/>
    </source>
</evidence>
<proteinExistence type="predicted"/>